<evidence type="ECO:0000256" key="7">
    <source>
        <dbReference type="SAM" id="Phobius"/>
    </source>
</evidence>
<dbReference type="EMBL" id="QFOZ01000009">
    <property type="protein sequence ID" value="PZP88634.1"/>
    <property type="molecule type" value="Genomic_DNA"/>
</dbReference>
<dbReference type="PROSITE" id="PS51379">
    <property type="entry name" value="4FE4S_FER_2"/>
    <property type="match status" value="2"/>
</dbReference>
<dbReference type="Gene3D" id="1.10.1060.10">
    <property type="entry name" value="Alpha-helical ferredoxin"/>
    <property type="match status" value="2"/>
</dbReference>
<dbReference type="GO" id="GO:0016491">
    <property type="term" value="F:oxidoreductase activity"/>
    <property type="evidence" value="ECO:0007669"/>
    <property type="project" value="UniProtKB-KW"/>
</dbReference>
<accession>A0A2W5IE05</accession>
<proteinExistence type="predicted"/>
<evidence type="ECO:0000259" key="8">
    <source>
        <dbReference type="PROSITE" id="PS51379"/>
    </source>
</evidence>
<dbReference type="AlphaFoldDB" id="A0A2W5IE05"/>
<keyword evidence="4" id="KW-0408">Iron</keyword>
<keyword evidence="7" id="KW-0472">Membrane</keyword>
<organism evidence="9 10">
    <name type="scientific">Lawsonella clevelandensis</name>
    <dbReference type="NCBI Taxonomy" id="1528099"/>
    <lineage>
        <taxon>Bacteria</taxon>
        <taxon>Bacillati</taxon>
        <taxon>Actinomycetota</taxon>
        <taxon>Actinomycetes</taxon>
        <taxon>Mycobacteriales</taxon>
        <taxon>Lawsonellaceae</taxon>
        <taxon>Lawsonella</taxon>
    </lineage>
</organism>
<dbReference type="PANTHER" id="PTHR43255">
    <property type="entry name" value="IRON-SULFUR-BINDING OXIDOREDUCTASE FADF-RELATED-RELATED"/>
    <property type="match status" value="1"/>
</dbReference>
<dbReference type="GO" id="GO:0051539">
    <property type="term" value="F:4 iron, 4 sulfur cluster binding"/>
    <property type="evidence" value="ECO:0007669"/>
    <property type="project" value="UniProtKB-KW"/>
</dbReference>
<evidence type="ECO:0000256" key="5">
    <source>
        <dbReference type="ARBA" id="ARBA00023014"/>
    </source>
</evidence>
<dbReference type="InterPro" id="IPR009051">
    <property type="entry name" value="Helical_ferredxn"/>
</dbReference>
<dbReference type="Pfam" id="PF13187">
    <property type="entry name" value="Fer4_9"/>
    <property type="match status" value="1"/>
</dbReference>
<keyword evidence="7" id="KW-1133">Transmembrane helix</keyword>
<dbReference type="InterPro" id="IPR017900">
    <property type="entry name" value="4Fe4S_Fe_S_CS"/>
</dbReference>
<dbReference type="Pfam" id="PF02754">
    <property type="entry name" value="CCG"/>
    <property type="match status" value="2"/>
</dbReference>
<keyword evidence="3" id="KW-0560">Oxidoreductase</keyword>
<dbReference type="GO" id="GO:0005886">
    <property type="term" value="C:plasma membrane"/>
    <property type="evidence" value="ECO:0007669"/>
    <property type="project" value="TreeGrafter"/>
</dbReference>
<evidence type="ECO:0000256" key="1">
    <source>
        <dbReference type="ARBA" id="ARBA00022485"/>
    </source>
</evidence>
<keyword evidence="5" id="KW-0411">Iron-sulfur</keyword>
<feature type="compositionally biased region" description="Low complexity" evidence="6">
    <location>
        <begin position="958"/>
        <end position="975"/>
    </location>
</feature>
<evidence type="ECO:0000313" key="10">
    <source>
        <dbReference type="Proteomes" id="UP000248606"/>
    </source>
</evidence>
<dbReference type="PROSITE" id="PS00198">
    <property type="entry name" value="4FE4S_FER_1"/>
    <property type="match status" value="2"/>
</dbReference>
<feature type="transmembrane region" description="Helical" evidence="7">
    <location>
        <begin position="32"/>
        <end position="54"/>
    </location>
</feature>
<evidence type="ECO:0000256" key="4">
    <source>
        <dbReference type="ARBA" id="ARBA00023004"/>
    </source>
</evidence>
<dbReference type="InterPro" id="IPR051460">
    <property type="entry name" value="HdrC_iron-sulfur_subunit"/>
</dbReference>
<keyword evidence="2" id="KW-0479">Metal-binding</keyword>
<feature type="transmembrane region" description="Helical" evidence="7">
    <location>
        <begin position="234"/>
        <end position="257"/>
    </location>
</feature>
<feature type="domain" description="4Fe-4S ferredoxin-type" evidence="8">
    <location>
        <begin position="434"/>
        <end position="467"/>
    </location>
</feature>
<feature type="compositionally biased region" description="Basic and acidic residues" evidence="6">
    <location>
        <begin position="923"/>
        <end position="946"/>
    </location>
</feature>
<dbReference type="Proteomes" id="UP000248606">
    <property type="component" value="Unassembled WGS sequence"/>
</dbReference>
<dbReference type="PANTHER" id="PTHR43255:SF1">
    <property type="entry name" value="IRON-SULFUR-BINDING OXIDOREDUCTASE FADF-RELATED"/>
    <property type="match status" value="1"/>
</dbReference>
<sequence>MMRKMISDDLSALAYTPFTLAAAPATPRNITIPVGVVTTLLSLVCWAIFIRGIVNLVEMIKLGQPDHTRTDHPWRRLWNLLKEFLAHTRLVRKRRTVAVSHWFVMVGFIVGAFILLEAYIQMFDPAGGWPGIHDQRGFRGLVEFIGITTVIGGLYLTLTRIHNNPHRGKNRHSSRFYRSNMGAGYFVDAVVILEGLGMLAVKAGQIATYPALGGGDPHVDWITYKVAQSLPASPTMVCILAAVKLLIAMLWLLLVGVNLNWGVAWHRLGAFFNIYFKRESDGRTALRDIHPMQSGGTVLTFDNIDPEKDLLGAGRIQDFTWKDWLDFSVCTECGRCQDLCPAWNAGKSLNPKLIITGLRDVAQDSAPYLQAARKEGLVDSDTGRIADDAFPRLVDLLPAKPAKKRAHQRAELERLSHPLVGINPHHADAQRHPERIGLLDEEDLWACTTCGACVDQCPLDIEIVDHVEDMRRHQVLAADNYPPELASLFKNLQSKGNPWGQSPTARETWIDELEEETGWRVPVWGKDVHDFAAEGMEYIFWVGCAGAYEDRAKEATKATALLLHLGGVKFCVLGNQEACTGDSARRAGNEFLFQEMANRNMELLDSVFGDSPNRKIIATCAHCFNTLSNEYSRPYTVIHHSVVLNQLVNRHRLIPTTPVEGITTYHDPCYLARHNHFYSQPRELVESTGTQVTEMDHTREQAFCCGAGGAHFWMEEKPGTRINLMRVDEALSTEATTIATSCPFCAVMLSDGVKQRMTTSQSRLVKARAGNTRVADISILLLESIRRGDKLPQPLAPIPVGDIDLTAEANGFSHTASVPAEEAETVKDYTATLHENEVEENRAAAAEQEAVDDVLAELEEEAVIDDASLIDAGALTVSLQTVGLPLLGLIERSDSVPTAQAPGPEPVIVLPSSLATYEAEEQQIEKERKAEKEKLAQRKERIERAGESAPATGKPLEGKPSVGKSAAGSGSAASTGDAVLGTTLDAGLDTALGTAVDAALPHDEQGDTAGKASTPGEVDLEVPGLALLGMLARADEIPPALPPMVAVTKTIVAKATQAAQPVHINDDNTDNDDNGDVVAASASPTGVAIRPGVSAPQDFSALS</sequence>
<dbReference type="InterPro" id="IPR017896">
    <property type="entry name" value="4Fe4S_Fe-S-bd"/>
</dbReference>
<dbReference type="GO" id="GO:0046872">
    <property type="term" value="F:metal ion binding"/>
    <property type="evidence" value="ECO:0007669"/>
    <property type="project" value="UniProtKB-KW"/>
</dbReference>
<reference evidence="9 10" key="1">
    <citation type="submission" date="2017-08" db="EMBL/GenBank/DDBJ databases">
        <title>Infants hospitalized years apart are colonized by the same room-sourced microbial strains.</title>
        <authorList>
            <person name="Brooks B."/>
            <person name="Olm M.R."/>
            <person name="Firek B.A."/>
            <person name="Baker R."/>
            <person name="Thomas B.C."/>
            <person name="Morowitz M.J."/>
            <person name="Banfield J.F."/>
        </authorList>
    </citation>
    <scope>NUCLEOTIDE SEQUENCE [LARGE SCALE GENOMIC DNA]</scope>
    <source>
        <strain evidence="9">S2_006_000_R1_57</strain>
    </source>
</reference>
<dbReference type="InterPro" id="IPR004017">
    <property type="entry name" value="Cys_rich_dom"/>
</dbReference>
<evidence type="ECO:0000256" key="2">
    <source>
        <dbReference type="ARBA" id="ARBA00022723"/>
    </source>
</evidence>
<name>A0A2W5IE05_9ACTN</name>
<evidence type="ECO:0000256" key="6">
    <source>
        <dbReference type="SAM" id="MobiDB-lite"/>
    </source>
</evidence>
<keyword evidence="1" id="KW-0004">4Fe-4S</keyword>
<evidence type="ECO:0000313" key="9">
    <source>
        <dbReference type="EMBL" id="PZP88634.1"/>
    </source>
</evidence>
<feature type="region of interest" description="Disordered" evidence="6">
    <location>
        <begin position="920"/>
        <end position="975"/>
    </location>
</feature>
<comment type="caution">
    <text evidence="9">The sequence shown here is derived from an EMBL/GenBank/DDBJ whole genome shotgun (WGS) entry which is preliminary data.</text>
</comment>
<dbReference type="SUPFAM" id="SSF46548">
    <property type="entry name" value="alpha-helical ferredoxin"/>
    <property type="match status" value="1"/>
</dbReference>
<feature type="transmembrane region" description="Helical" evidence="7">
    <location>
        <begin position="140"/>
        <end position="161"/>
    </location>
</feature>
<feature type="domain" description="4Fe-4S ferredoxin-type" evidence="8">
    <location>
        <begin position="321"/>
        <end position="352"/>
    </location>
</feature>
<evidence type="ECO:0000256" key="3">
    <source>
        <dbReference type="ARBA" id="ARBA00023002"/>
    </source>
</evidence>
<feature type="transmembrane region" description="Helical" evidence="7">
    <location>
        <begin position="99"/>
        <end position="120"/>
    </location>
</feature>
<gene>
    <name evidence="9" type="ORF">DI579_05805</name>
</gene>
<keyword evidence="7" id="KW-0812">Transmembrane</keyword>
<protein>
    <submittedName>
        <fullName evidence="9">Fe-S oxidoreductase</fullName>
    </submittedName>
</protein>